<dbReference type="AlphaFoldDB" id="A0A165IB42"/>
<comment type="similarity">
    <text evidence="1">Belongs to the methyltransferase superfamily.</text>
</comment>
<name>A0A165IB42_XYLHT</name>
<evidence type="ECO:0000256" key="2">
    <source>
        <dbReference type="ARBA" id="ARBA00022603"/>
    </source>
</evidence>
<reference evidence="5 6" key="1">
    <citation type="journal article" date="2016" name="Fungal Biol.">
        <title>The genome of Xylona heveae provides a window into fungal endophytism.</title>
        <authorList>
            <person name="Gazis R."/>
            <person name="Kuo A."/>
            <person name="Riley R."/>
            <person name="LaButti K."/>
            <person name="Lipzen A."/>
            <person name="Lin J."/>
            <person name="Amirebrahimi M."/>
            <person name="Hesse C.N."/>
            <person name="Spatafora J.W."/>
            <person name="Henrissat B."/>
            <person name="Hainaut M."/>
            <person name="Grigoriev I.V."/>
            <person name="Hibbett D.S."/>
        </authorList>
    </citation>
    <scope>NUCLEOTIDE SEQUENCE [LARGE SCALE GENOMIC DNA]</scope>
    <source>
        <strain evidence="5 6">TC161</strain>
    </source>
</reference>
<proteinExistence type="inferred from homology"/>
<dbReference type="STRING" id="1328760.A0A165IB42"/>
<dbReference type="GeneID" id="28899338"/>
<keyword evidence="3 5" id="KW-0808">Transferase</keyword>
<dbReference type="EMBL" id="KV407456">
    <property type="protein sequence ID" value="KZF24652.1"/>
    <property type="molecule type" value="Genomic_DNA"/>
</dbReference>
<dbReference type="PANTHER" id="PTHR44942">
    <property type="entry name" value="METHYLTRANSF_11 DOMAIN-CONTAINING PROTEIN"/>
    <property type="match status" value="1"/>
</dbReference>
<evidence type="ECO:0000313" key="5">
    <source>
        <dbReference type="EMBL" id="KZF24652.1"/>
    </source>
</evidence>
<dbReference type="GO" id="GO:0032259">
    <property type="term" value="P:methylation"/>
    <property type="evidence" value="ECO:0007669"/>
    <property type="project" value="UniProtKB-KW"/>
</dbReference>
<protein>
    <submittedName>
        <fullName evidence="5">S-adenosyl-L-methionine-dependent methyltransferase</fullName>
    </submittedName>
</protein>
<dbReference type="OrthoDB" id="10027013at2759"/>
<dbReference type="Gene3D" id="3.40.50.150">
    <property type="entry name" value="Vaccinia Virus protein VP39"/>
    <property type="match status" value="1"/>
</dbReference>
<dbReference type="Proteomes" id="UP000076632">
    <property type="component" value="Unassembled WGS sequence"/>
</dbReference>
<evidence type="ECO:0000256" key="1">
    <source>
        <dbReference type="ARBA" id="ARBA00008361"/>
    </source>
</evidence>
<keyword evidence="6" id="KW-1185">Reference proteome</keyword>
<dbReference type="InterPro" id="IPR029063">
    <property type="entry name" value="SAM-dependent_MTases_sf"/>
</dbReference>
<evidence type="ECO:0000313" key="6">
    <source>
        <dbReference type="Proteomes" id="UP000076632"/>
    </source>
</evidence>
<dbReference type="PANTHER" id="PTHR44942:SF4">
    <property type="entry name" value="METHYLTRANSFERASE TYPE 11 DOMAIN-CONTAINING PROTEIN"/>
    <property type="match status" value="1"/>
</dbReference>
<dbReference type="GO" id="GO:0008757">
    <property type="term" value="F:S-adenosylmethionine-dependent methyltransferase activity"/>
    <property type="evidence" value="ECO:0007669"/>
    <property type="project" value="InterPro"/>
</dbReference>
<dbReference type="InterPro" id="IPR013216">
    <property type="entry name" value="Methyltransf_11"/>
</dbReference>
<dbReference type="RefSeq" id="XP_018190207.1">
    <property type="nucleotide sequence ID" value="XM_018334201.1"/>
</dbReference>
<dbReference type="Pfam" id="PF08241">
    <property type="entry name" value="Methyltransf_11"/>
    <property type="match status" value="1"/>
</dbReference>
<dbReference type="OMA" id="WRATFDT"/>
<accession>A0A165IB42</accession>
<feature type="domain" description="Methyltransferase type 11" evidence="4">
    <location>
        <begin position="49"/>
        <end position="140"/>
    </location>
</feature>
<evidence type="ECO:0000256" key="3">
    <source>
        <dbReference type="ARBA" id="ARBA00022679"/>
    </source>
</evidence>
<sequence length="289" mass="32059">MPSFIKQAAEAGFANASSYDLHRPSYPAEAVDKLLGALGLIGANGAKVLDLAAGTGKFTELLARRPEAYEITAVEPHAGMLQELDKKALKGVVTKSGTATSIPLEDESVDAIIIAQAFHWFATQETLRELHRVLKPTGVLGLIWNVEDYNAPKSWKPTTLWESKVKNLMWSFDDHNPRFRHEGWKKVFEDQVKSSPLTIQTVDPLFSLPLGEESVPFERWLSKQGVWDRYNTLSQIAILEGEDRERVKKTVFDALDGDEVEKNANGDVAIHGSTFLAWTTSIPTDTLGQ</sequence>
<gene>
    <name evidence="5" type="ORF">L228DRAFT_259840</name>
</gene>
<dbReference type="SUPFAM" id="SSF53335">
    <property type="entry name" value="S-adenosyl-L-methionine-dependent methyltransferases"/>
    <property type="match status" value="1"/>
</dbReference>
<evidence type="ECO:0000259" key="4">
    <source>
        <dbReference type="Pfam" id="PF08241"/>
    </source>
</evidence>
<organism evidence="5 6">
    <name type="scientific">Xylona heveae (strain CBS 132557 / TC161)</name>
    <dbReference type="NCBI Taxonomy" id="1328760"/>
    <lineage>
        <taxon>Eukaryota</taxon>
        <taxon>Fungi</taxon>
        <taxon>Dikarya</taxon>
        <taxon>Ascomycota</taxon>
        <taxon>Pezizomycotina</taxon>
        <taxon>Xylonomycetes</taxon>
        <taxon>Xylonales</taxon>
        <taxon>Xylonaceae</taxon>
        <taxon>Xylona</taxon>
    </lineage>
</organism>
<dbReference type="InterPro" id="IPR051052">
    <property type="entry name" value="Diverse_substrate_MTase"/>
</dbReference>
<dbReference type="CDD" id="cd02440">
    <property type="entry name" value="AdoMet_MTases"/>
    <property type="match status" value="1"/>
</dbReference>
<dbReference type="InParanoid" id="A0A165IB42"/>
<keyword evidence="2 5" id="KW-0489">Methyltransferase</keyword>